<evidence type="ECO:0000313" key="6">
    <source>
        <dbReference type="EMBL" id="HJH48993.1"/>
    </source>
</evidence>
<reference evidence="6" key="2">
    <citation type="submission" date="2021-09" db="EMBL/GenBank/DDBJ databases">
        <authorList>
            <person name="Gilroy R."/>
        </authorList>
    </citation>
    <scope>NUCLEOTIDE SEQUENCE</scope>
    <source>
        <strain evidence="6">USAMLcec4-12693</strain>
    </source>
</reference>
<organism evidence="6 7">
    <name type="scientific">Merdimonas faecis</name>
    <dbReference type="NCBI Taxonomy" id="1653435"/>
    <lineage>
        <taxon>Bacteria</taxon>
        <taxon>Bacillati</taxon>
        <taxon>Bacillota</taxon>
        <taxon>Clostridia</taxon>
        <taxon>Lachnospirales</taxon>
        <taxon>Lachnospiraceae</taxon>
        <taxon>Merdimonas</taxon>
    </lineage>
</organism>
<dbReference type="GO" id="GO:0006355">
    <property type="term" value="P:regulation of DNA-templated transcription"/>
    <property type="evidence" value="ECO:0007669"/>
    <property type="project" value="TreeGrafter"/>
</dbReference>
<dbReference type="Gene3D" id="3.40.190.10">
    <property type="entry name" value="Periplasmic binding protein-like II"/>
    <property type="match status" value="1"/>
</dbReference>
<dbReference type="SUPFAM" id="SSF53850">
    <property type="entry name" value="Periplasmic binding protein-like II"/>
    <property type="match status" value="1"/>
</dbReference>
<dbReference type="EMBL" id="DYXE01000019">
    <property type="protein sequence ID" value="HJH48993.1"/>
    <property type="molecule type" value="Genomic_DNA"/>
</dbReference>
<evidence type="ECO:0000256" key="1">
    <source>
        <dbReference type="ARBA" id="ARBA00009437"/>
    </source>
</evidence>
<protein>
    <submittedName>
        <fullName evidence="6">Substrate-binding domain-containing protein</fullName>
    </submittedName>
</protein>
<evidence type="ECO:0000256" key="2">
    <source>
        <dbReference type="ARBA" id="ARBA00023015"/>
    </source>
</evidence>
<reference evidence="6" key="1">
    <citation type="journal article" date="2021" name="PeerJ">
        <title>Extensive microbial diversity within the chicken gut microbiome revealed by metagenomics and culture.</title>
        <authorList>
            <person name="Gilroy R."/>
            <person name="Ravi A."/>
            <person name="Getino M."/>
            <person name="Pursley I."/>
            <person name="Horton D.L."/>
            <person name="Alikhan N.F."/>
            <person name="Baker D."/>
            <person name="Gharbi K."/>
            <person name="Hall N."/>
            <person name="Watson M."/>
            <person name="Adriaenssens E.M."/>
            <person name="Foster-Nyarko E."/>
            <person name="Jarju S."/>
            <person name="Secka A."/>
            <person name="Antonio M."/>
            <person name="Oren A."/>
            <person name="Chaudhuri R.R."/>
            <person name="La Ragione R."/>
            <person name="Hildebrand F."/>
            <person name="Pallen M.J."/>
        </authorList>
    </citation>
    <scope>NUCLEOTIDE SEQUENCE</scope>
    <source>
        <strain evidence="6">USAMLcec4-12693</strain>
    </source>
</reference>
<evidence type="ECO:0000256" key="4">
    <source>
        <dbReference type="ARBA" id="ARBA00023163"/>
    </source>
</evidence>
<feature type="domain" description="LysR substrate-binding" evidence="5">
    <location>
        <begin position="11"/>
        <end position="144"/>
    </location>
</feature>
<dbReference type="InterPro" id="IPR005119">
    <property type="entry name" value="LysR_subst-bd"/>
</dbReference>
<dbReference type="RefSeq" id="WP_270645388.1">
    <property type="nucleotide sequence ID" value="NZ_DYXE01000019.1"/>
</dbReference>
<dbReference type="PANTHER" id="PTHR30126:SF40">
    <property type="entry name" value="HTH-TYPE TRANSCRIPTIONAL REGULATOR GLTR"/>
    <property type="match status" value="1"/>
</dbReference>
<dbReference type="GO" id="GO:0000976">
    <property type="term" value="F:transcription cis-regulatory region binding"/>
    <property type="evidence" value="ECO:0007669"/>
    <property type="project" value="TreeGrafter"/>
</dbReference>
<dbReference type="AlphaFoldDB" id="A0A9D3AIK4"/>
<keyword evidence="2" id="KW-0805">Transcription regulation</keyword>
<keyword evidence="4" id="KW-0804">Transcription</keyword>
<evidence type="ECO:0000256" key="3">
    <source>
        <dbReference type="ARBA" id="ARBA00023125"/>
    </source>
</evidence>
<keyword evidence="3" id="KW-0238">DNA-binding</keyword>
<comment type="similarity">
    <text evidence="1">Belongs to the LysR transcriptional regulatory family.</text>
</comment>
<comment type="caution">
    <text evidence="6">The sequence shown here is derived from an EMBL/GenBank/DDBJ whole genome shotgun (WGS) entry which is preliminary data.</text>
</comment>
<accession>A0A9D3AIK4</accession>
<dbReference type="Proteomes" id="UP000813420">
    <property type="component" value="Unassembled WGS sequence"/>
</dbReference>
<proteinExistence type="inferred from homology"/>
<sequence>MPILQSVNLSFRREPVCCVCNPAHPLAGQEVSLSRLQSENIVYREKDSHAYEILKNAFTRLGYDLDTFNISFETGSMYSCIQYLKNSQSISFLYRCAVEESLENNDLALIHVKEYNESEDFYCIYPGTLETSDVPWDFLEFCLTQQML</sequence>
<gene>
    <name evidence="6" type="ORF">K8V39_01870</name>
</gene>
<name>A0A9D3AIK4_9FIRM</name>
<dbReference type="Pfam" id="PF03466">
    <property type="entry name" value="LysR_substrate"/>
    <property type="match status" value="1"/>
</dbReference>
<evidence type="ECO:0000259" key="5">
    <source>
        <dbReference type="Pfam" id="PF03466"/>
    </source>
</evidence>
<dbReference type="PANTHER" id="PTHR30126">
    <property type="entry name" value="HTH-TYPE TRANSCRIPTIONAL REGULATOR"/>
    <property type="match status" value="1"/>
</dbReference>
<evidence type="ECO:0000313" key="7">
    <source>
        <dbReference type="Proteomes" id="UP000813420"/>
    </source>
</evidence>